<sequence>MPDSHAMSLVDALIQGLTAPVSEAQRAAYASPPYPTPPTLVAPRASVLGELEARLPADGDGPMTVTRVLGPVQPYRLQVRSLRRPGPFRFADAACALLAVGAVTDDGAETLRPHLPPSCGIGRQQVLNRLAADDITGASAAADRIEGGTGWKGHRDIAAALADRGDAAGFFAGWKRCAPAKDRHGLADLKRRLVEGVARASGWEAALALTADKRLGPAFAMHAFTAFGADVDGLRRVLAGVGALPELDQLTLLAEAVRQAAGKDPASDHPYLPELVDRIIAVDPATDRAIVRTRDWLLFSLWPAMGEQATLERARKAIRTPQYKRELHRLPRDVTASLRHRPAS</sequence>
<gene>
    <name evidence="1" type="ORF">GCM10017581_099600</name>
</gene>
<organism evidence="1 2">
    <name type="scientific">Dactylosporangium matsuzakiense</name>
    <dbReference type="NCBI Taxonomy" id="53360"/>
    <lineage>
        <taxon>Bacteria</taxon>
        <taxon>Bacillati</taxon>
        <taxon>Actinomycetota</taxon>
        <taxon>Actinomycetes</taxon>
        <taxon>Micromonosporales</taxon>
        <taxon>Micromonosporaceae</taxon>
        <taxon>Dactylosporangium</taxon>
    </lineage>
</organism>
<keyword evidence="2" id="KW-1185">Reference proteome</keyword>
<comment type="caution">
    <text evidence="1">The sequence shown here is derived from an EMBL/GenBank/DDBJ whole genome shotgun (WGS) entry which is preliminary data.</text>
</comment>
<dbReference type="Proteomes" id="UP001143480">
    <property type="component" value="Unassembled WGS sequence"/>
</dbReference>
<reference evidence="1" key="1">
    <citation type="journal article" date="2014" name="Int. J. Syst. Evol. Microbiol.">
        <title>Complete genome sequence of Corynebacterium casei LMG S-19264T (=DSM 44701T), isolated from a smear-ripened cheese.</title>
        <authorList>
            <consortium name="US DOE Joint Genome Institute (JGI-PGF)"/>
            <person name="Walter F."/>
            <person name="Albersmeier A."/>
            <person name="Kalinowski J."/>
            <person name="Ruckert C."/>
        </authorList>
    </citation>
    <scope>NUCLEOTIDE SEQUENCE</scope>
    <source>
        <strain evidence="1">VKM Ac-1321</strain>
    </source>
</reference>
<name>A0A9W6KZA0_9ACTN</name>
<accession>A0A9W6KZA0</accession>
<evidence type="ECO:0000313" key="1">
    <source>
        <dbReference type="EMBL" id="GLL08199.1"/>
    </source>
</evidence>
<dbReference type="AlphaFoldDB" id="A0A9W6KZA0"/>
<proteinExistence type="predicted"/>
<reference evidence="1" key="2">
    <citation type="submission" date="2023-01" db="EMBL/GenBank/DDBJ databases">
        <authorList>
            <person name="Sun Q."/>
            <person name="Evtushenko L."/>
        </authorList>
    </citation>
    <scope>NUCLEOTIDE SEQUENCE</scope>
    <source>
        <strain evidence="1">VKM Ac-1321</strain>
    </source>
</reference>
<evidence type="ECO:0000313" key="2">
    <source>
        <dbReference type="Proteomes" id="UP001143480"/>
    </source>
</evidence>
<protein>
    <submittedName>
        <fullName evidence="1">Uncharacterized protein</fullName>
    </submittedName>
</protein>
<dbReference type="EMBL" id="BSFP01000131">
    <property type="protein sequence ID" value="GLL08199.1"/>
    <property type="molecule type" value="Genomic_DNA"/>
</dbReference>